<keyword evidence="1" id="KW-1133">Transmembrane helix</keyword>
<feature type="transmembrane region" description="Helical" evidence="1">
    <location>
        <begin position="67"/>
        <end position="89"/>
    </location>
</feature>
<feature type="transmembrane region" description="Helical" evidence="1">
    <location>
        <begin position="6"/>
        <end position="29"/>
    </location>
</feature>
<feature type="transmembrane region" description="Helical" evidence="1">
    <location>
        <begin position="41"/>
        <end position="61"/>
    </location>
</feature>
<proteinExistence type="predicted"/>
<keyword evidence="1" id="KW-0812">Transmembrane</keyword>
<keyword evidence="1" id="KW-0472">Membrane</keyword>
<reference evidence="2" key="1">
    <citation type="journal article" date="2015" name="Nature">
        <title>Complex archaea that bridge the gap between prokaryotes and eukaryotes.</title>
        <authorList>
            <person name="Spang A."/>
            <person name="Saw J.H."/>
            <person name="Jorgensen S.L."/>
            <person name="Zaremba-Niedzwiedzka K."/>
            <person name="Martijn J."/>
            <person name="Lind A.E."/>
            <person name="van Eijk R."/>
            <person name="Schleper C."/>
            <person name="Guy L."/>
            <person name="Ettema T.J."/>
        </authorList>
    </citation>
    <scope>NUCLEOTIDE SEQUENCE</scope>
</reference>
<protein>
    <submittedName>
        <fullName evidence="2">Uncharacterized protein</fullName>
    </submittedName>
</protein>
<evidence type="ECO:0000313" key="2">
    <source>
        <dbReference type="EMBL" id="KKN85494.1"/>
    </source>
</evidence>
<feature type="transmembrane region" description="Helical" evidence="1">
    <location>
        <begin position="110"/>
        <end position="138"/>
    </location>
</feature>
<gene>
    <name evidence="2" type="ORF">LCGC14_0278170</name>
</gene>
<dbReference type="EMBL" id="LAZR01000158">
    <property type="protein sequence ID" value="KKN85494.1"/>
    <property type="molecule type" value="Genomic_DNA"/>
</dbReference>
<sequence>MELIKLFLWSLWVTTVIAGIGVIADLWLINFKFKPWLKPKWLWNLVELVAIFGLINCRGWSPLPWWHMAPLYASMVFVWWAVHDCWLGWGLNEGPFFLGQSKWDRFFFRIFNQFGLPAGLNFLIVKLFWGFLAAAAFFSL</sequence>
<accession>A0A0F9U1R4</accession>
<organism evidence="2">
    <name type="scientific">marine sediment metagenome</name>
    <dbReference type="NCBI Taxonomy" id="412755"/>
    <lineage>
        <taxon>unclassified sequences</taxon>
        <taxon>metagenomes</taxon>
        <taxon>ecological metagenomes</taxon>
    </lineage>
</organism>
<evidence type="ECO:0000256" key="1">
    <source>
        <dbReference type="SAM" id="Phobius"/>
    </source>
</evidence>
<name>A0A0F9U1R4_9ZZZZ</name>
<dbReference type="AlphaFoldDB" id="A0A0F9U1R4"/>
<comment type="caution">
    <text evidence="2">The sequence shown here is derived from an EMBL/GenBank/DDBJ whole genome shotgun (WGS) entry which is preliminary data.</text>
</comment>